<feature type="domain" description="SpoVT-AbrB" evidence="2">
    <location>
        <begin position="9"/>
        <end position="52"/>
    </location>
</feature>
<dbReference type="Proteomes" id="UP000198990">
    <property type="component" value="Unassembled WGS sequence"/>
</dbReference>
<dbReference type="GO" id="GO:0003677">
    <property type="term" value="F:DNA binding"/>
    <property type="evidence" value="ECO:0007669"/>
    <property type="project" value="UniProtKB-UniRule"/>
</dbReference>
<dbReference type="EMBL" id="FNZN01000004">
    <property type="protein sequence ID" value="SEL48268.1"/>
    <property type="molecule type" value="Genomic_DNA"/>
</dbReference>
<evidence type="ECO:0000256" key="1">
    <source>
        <dbReference type="PROSITE-ProRule" id="PRU01076"/>
    </source>
</evidence>
<dbReference type="PROSITE" id="PS51740">
    <property type="entry name" value="SPOVT_ABRB"/>
    <property type="match status" value="1"/>
</dbReference>
<proteinExistence type="predicted"/>
<name>A0A1H7QKH3_9FLAO</name>
<dbReference type="InterPro" id="IPR007159">
    <property type="entry name" value="SpoVT-AbrB_dom"/>
</dbReference>
<accession>A0A1H7QKH3</accession>
<dbReference type="SMART" id="SM00966">
    <property type="entry name" value="SpoVT_AbrB"/>
    <property type="match status" value="1"/>
</dbReference>
<keyword evidence="1" id="KW-0238">DNA-binding</keyword>
<dbReference type="SUPFAM" id="SSF89447">
    <property type="entry name" value="AbrB/MazE/MraZ-like"/>
    <property type="match status" value="1"/>
</dbReference>
<dbReference type="Gene3D" id="2.10.260.10">
    <property type="match status" value="1"/>
</dbReference>
<dbReference type="STRING" id="228957.SAMN04488008_1045"/>
<sequence>MYVNKVMETAIIKIGNSKGLRLSKTILEKYNIKDKVELILEKGQIILKPIDSPRKNWDKAFEKMRENNDDRLLFNDVFEDENFEEWN</sequence>
<reference evidence="4" key="1">
    <citation type="submission" date="2016-10" db="EMBL/GenBank/DDBJ databases">
        <authorList>
            <person name="Varghese N."/>
            <person name="Submissions S."/>
        </authorList>
    </citation>
    <scope>NUCLEOTIDE SEQUENCE [LARGE SCALE GENOMIC DNA]</scope>
    <source>
        <strain evidence="4">DSM 16471</strain>
    </source>
</reference>
<dbReference type="AlphaFoldDB" id="A0A1H7QKH3"/>
<dbReference type="InterPro" id="IPR037914">
    <property type="entry name" value="SpoVT-AbrB_sf"/>
</dbReference>
<gene>
    <name evidence="3" type="ORF">SAMN04488008_1045</name>
</gene>
<evidence type="ECO:0000313" key="3">
    <source>
        <dbReference type="EMBL" id="SEL48268.1"/>
    </source>
</evidence>
<protein>
    <submittedName>
        <fullName evidence="3">Transcriptional regulator/antitoxin, MazE</fullName>
    </submittedName>
</protein>
<evidence type="ECO:0000259" key="2">
    <source>
        <dbReference type="PROSITE" id="PS51740"/>
    </source>
</evidence>
<organism evidence="3 4">
    <name type="scientific">Maribacter orientalis</name>
    <dbReference type="NCBI Taxonomy" id="228957"/>
    <lineage>
        <taxon>Bacteria</taxon>
        <taxon>Pseudomonadati</taxon>
        <taxon>Bacteroidota</taxon>
        <taxon>Flavobacteriia</taxon>
        <taxon>Flavobacteriales</taxon>
        <taxon>Flavobacteriaceae</taxon>
        <taxon>Maribacter</taxon>
    </lineage>
</organism>
<evidence type="ECO:0000313" key="4">
    <source>
        <dbReference type="Proteomes" id="UP000198990"/>
    </source>
</evidence>
<keyword evidence="4" id="KW-1185">Reference proteome</keyword>